<dbReference type="GeneTree" id="ENSGT00940000154181"/>
<keyword evidence="2" id="KW-0539">Nucleus</keyword>
<organism evidence="4 5">
    <name type="scientific">Xiphophorus couchianus</name>
    <name type="common">Monterrey platyfish</name>
    <dbReference type="NCBI Taxonomy" id="32473"/>
    <lineage>
        <taxon>Eukaryota</taxon>
        <taxon>Metazoa</taxon>
        <taxon>Chordata</taxon>
        <taxon>Craniata</taxon>
        <taxon>Vertebrata</taxon>
        <taxon>Euteleostomi</taxon>
        <taxon>Actinopterygii</taxon>
        <taxon>Neopterygii</taxon>
        <taxon>Teleostei</taxon>
        <taxon>Neoteleostei</taxon>
        <taxon>Acanthomorphata</taxon>
        <taxon>Ovalentaria</taxon>
        <taxon>Atherinomorphae</taxon>
        <taxon>Cyprinodontiformes</taxon>
        <taxon>Poeciliidae</taxon>
        <taxon>Poeciliinae</taxon>
        <taxon>Xiphophorus</taxon>
    </lineage>
</organism>
<dbReference type="AlphaFoldDB" id="A0A3B5MTM0"/>
<evidence type="ECO:0008006" key="6">
    <source>
        <dbReference type="Google" id="ProtNLM"/>
    </source>
</evidence>
<feature type="compositionally biased region" description="Polar residues" evidence="3">
    <location>
        <begin position="87"/>
        <end position="105"/>
    </location>
</feature>
<dbReference type="GO" id="GO:0005634">
    <property type="term" value="C:nucleus"/>
    <property type="evidence" value="ECO:0007669"/>
    <property type="project" value="UniProtKB-SubCell"/>
</dbReference>
<dbReference type="Ensembl" id="ENSXCOT00000027180.1">
    <property type="protein sequence ID" value="ENSXCOP00000026851.1"/>
    <property type="gene ID" value="ENSXCOG00000020052.1"/>
</dbReference>
<dbReference type="GO" id="GO:0043123">
    <property type="term" value="P:positive regulation of canonical NF-kappaB signal transduction"/>
    <property type="evidence" value="ECO:0007669"/>
    <property type="project" value="InterPro"/>
</dbReference>
<feature type="compositionally biased region" description="Basic and acidic residues" evidence="3">
    <location>
        <begin position="106"/>
        <end position="121"/>
    </location>
</feature>
<dbReference type="GO" id="GO:0043066">
    <property type="term" value="P:negative regulation of apoptotic process"/>
    <property type="evidence" value="ECO:0007669"/>
    <property type="project" value="InterPro"/>
</dbReference>
<evidence type="ECO:0000313" key="5">
    <source>
        <dbReference type="Proteomes" id="UP000261380"/>
    </source>
</evidence>
<evidence type="ECO:0000256" key="3">
    <source>
        <dbReference type="SAM" id="MobiDB-lite"/>
    </source>
</evidence>
<comment type="subcellular location">
    <subcellularLocation>
        <location evidence="1">Nucleus</location>
    </subcellularLocation>
</comment>
<protein>
    <recommendedName>
        <fullName evidence="6">Metadherin a</fullName>
    </recommendedName>
</protein>
<proteinExistence type="predicted"/>
<keyword evidence="5" id="KW-1185">Reference proteome</keyword>
<dbReference type="PANTHER" id="PTHR23251:SF0">
    <property type="entry name" value="PROTEIN LYRIC"/>
    <property type="match status" value="1"/>
</dbReference>
<reference evidence="4" key="2">
    <citation type="submission" date="2025-09" db="UniProtKB">
        <authorList>
            <consortium name="Ensembl"/>
        </authorList>
    </citation>
    <scope>IDENTIFICATION</scope>
</reference>
<name>A0A3B5MTM0_9TELE</name>
<feature type="region of interest" description="Disordered" evidence="3">
    <location>
        <begin position="82"/>
        <end position="121"/>
    </location>
</feature>
<dbReference type="GO" id="GO:0045766">
    <property type="term" value="P:positive regulation of angiogenesis"/>
    <property type="evidence" value="ECO:0007669"/>
    <property type="project" value="InterPro"/>
</dbReference>
<dbReference type="STRING" id="32473.ENSXCOP00000026851"/>
<dbReference type="InterPro" id="IPR052305">
    <property type="entry name" value="TransReg_TumorExp"/>
</dbReference>
<dbReference type="InterPro" id="IPR031402">
    <property type="entry name" value="LYRIC"/>
</dbReference>
<dbReference type="PANTHER" id="PTHR23251">
    <property type="entry name" value="LYSINE-RICH CEACAM1 CO-ISOLATED PROTEIN LYRIC PROTEIN"/>
    <property type="match status" value="1"/>
</dbReference>
<dbReference type="Pfam" id="PF15686">
    <property type="entry name" value="LYRIC"/>
    <property type="match status" value="1"/>
</dbReference>
<reference evidence="4" key="1">
    <citation type="submission" date="2025-08" db="UniProtKB">
        <authorList>
            <consortium name="Ensembl"/>
        </authorList>
    </citation>
    <scope>IDENTIFICATION</scope>
</reference>
<dbReference type="GO" id="GO:0003712">
    <property type="term" value="F:transcription coregulator activity"/>
    <property type="evidence" value="ECO:0007669"/>
    <property type="project" value="TreeGrafter"/>
</dbReference>
<feature type="region of interest" description="Disordered" evidence="3">
    <location>
        <begin position="159"/>
        <end position="307"/>
    </location>
</feature>
<feature type="compositionally biased region" description="Polar residues" evidence="3">
    <location>
        <begin position="294"/>
        <end position="307"/>
    </location>
</feature>
<sequence length="352" mass="38590">MAGDLRSFALEKAELLSSRLRELVSSGQGLVRAQFGVDLGLKPELYPSWLILSTAAVGLLLPLLLGASWAAFCGGGGGRRVGKKRASQVNQGGEETGKASANNKSVKPEEPKKRNRKKTGDKVRNKLQVLFDGLSCNGLIIASEDNNQMLFVVGFSKSQQVHEVPPPVQVKKTKKKPKTDVKPVQVLPTSDVKEPDDGAWETKVSNREKRQQRRKDKGSEDSGSPGGDKASKAHVETPAASATYKKKRGNNASSAWRAEPTVNGEGWSDVPSKATGQAGSVERKKWSCIPPSAQYRSQSDPRPWAQESQGTTAIPVYFHIWNQEFMRRISKIVRNSVQFKSTLLIQMQNKQE</sequence>
<dbReference type="GO" id="GO:0006357">
    <property type="term" value="P:regulation of transcription by RNA polymerase II"/>
    <property type="evidence" value="ECO:0007669"/>
    <property type="project" value="TreeGrafter"/>
</dbReference>
<dbReference type="Proteomes" id="UP000261380">
    <property type="component" value="Unplaced"/>
</dbReference>
<evidence type="ECO:0000256" key="1">
    <source>
        <dbReference type="ARBA" id="ARBA00004123"/>
    </source>
</evidence>
<evidence type="ECO:0000313" key="4">
    <source>
        <dbReference type="Ensembl" id="ENSXCOP00000026851.1"/>
    </source>
</evidence>
<accession>A0A3B5MTM0</accession>
<evidence type="ECO:0000256" key="2">
    <source>
        <dbReference type="ARBA" id="ARBA00023242"/>
    </source>
</evidence>